<comment type="caution">
    <text evidence="3">The sequence shown here is derived from an EMBL/GenBank/DDBJ whole genome shotgun (WGS) entry which is preliminary data.</text>
</comment>
<gene>
    <name evidence="3" type="ORF">FGU71_00625</name>
</gene>
<dbReference type="AlphaFoldDB" id="A0A547P8Y2"/>
<organism evidence="3 4">
    <name type="scientific">Erythrobacter insulae</name>
    <dbReference type="NCBI Taxonomy" id="2584124"/>
    <lineage>
        <taxon>Bacteria</taxon>
        <taxon>Pseudomonadati</taxon>
        <taxon>Pseudomonadota</taxon>
        <taxon>Alphaproteobacteria</taxon>
        <taxon>Sphingomonadales</taxon>
        <taxon>Erythrobacteraceae</taxon>
        <taxon>Erythrobacter/Porphyrobacter group</taxon>
        <taxon>Erythrobacter</taxon>
    </lineage>
</organism>
<evidence type="ECO:0000256" key="1">
    <source>
        <dbReference type="SAM" id="SignalP"/>
    </source>
</evidence>
<evidence type="ECO:0000313" key="4">
    <source>
        <dbReference type="Proteomes" id="UP000316343"/>
    </source>
</evidence>
<dbReference type="Proteomes" id="UP000316343">
    <property type="component" value="Unassembled WGS sequence"/>
</dbReference>
<proteinExistence type="predicted"/>
<dbReference type="PANTHER" id="PTHR10098:SF108">
    <property type="entry name" value="TETRATRICOPEPTIDE REPEAT PROTEIN 28"/>
    <property type="match status" value="1"/>
</dbReference>
<dbReference type="InterPro" id="IPR024983">
    <property type="entry name" value="CHAT_dom"/>
</dbReference>
<protein>
    <submittedName>
        <fullName evidence="3">CHAT domain-containing protein</fullName>
    </submittedName>
</protein>
<accession>A0A547P8Y2</accession>
<dbReference type="OrthoDB" id="9787760at2"/>
<feature type="signal peptide" evidence="1">
    <location>
        <begin position="1"/>
        <end position="24"/>
    </location>
</feature>
<dbReference type="EMBL" id="VHJK01000001">
    <property type="protein sequence ID" value="TRD10514.1"/>
    <property type="molecule type" value="Genomic_DNA"/>
</dbReference>
<reference evidence="3 4" key="1">
    <citation type="submission" date="2019-06" db="EMBL/GenBank/DDBJ databases">
        <title>Erythrobacter insulae sp. nov., isolated from a tidal flat.</title>
        <authorList>
            <person name="Yoon J.-H."/>
        </authorList>
    </citation>
    <scope>NUCLEOTIDE SEQUENCE [LARGE SCALE GENOMIC DNA]</scope>
    <source>
        <strain evidence="3 4">JBTF-M21</strain>
    </source>
</reference>
<sequence>MKIKFLAVVLSALFVCTLPPAASAQTLAEIEAKFAADAAQHRRDLDDLYSLRGLSSPKMEDPTVQDIAKYLATQRADNSPGYPAGTAVLFYAHKGDRLAIYLMDTSGILAHHISAVSQLDLRDAAGMYRLEMDVDGIDRSRAPVWQGEDIPAPTFKISTSEHDWESQISDILLPQPIRAKLRDVRHLVVVANGVIATNPFAAFPLNGDELLIDRMSVTVSAGLFDLDQMIRPWGGLKEYNDILLVGDPLVPATPDWSVPRLPGAVKETQLLASRTNTKALIGEYATKVAVVDRMESARMLYFAAHGLSDPRAPLTGGFLMLSGPTPDAAFLTAGEVQRMDLSASIAVLSACQSGLGMEHDGGVIGLARSFQKAGVPRVVMSLWSVSDEATVYLMDRFQLAAMVHMPAEALRLAMLDTRKKYPDPALWAPFTLFGTPR</sequence>
<keyword evidence="4" id="KW-1185">Reference proteome</keyword>
<dbReference type="PANTHER" id="PTHR10098">
    <property type="entry name" value="RAPSYN-RELATED"/>
    <property type="match status" value="1"/>
</dbReference>
<dbReference type="RefSeq" id="WP_142786776.1">
    <property type="nucleotide sequence ID" value="NZ_VHJK01000001.1"/>
</dbReference>
<evidence type="ECO:0000313" key="3">
    <source>
        <dbReference type="EMBL" id="TRD10514.1"/>
    </source>
</evidence>
<evidence type="ECO:0000259" key="2">
    <source>
        <dbReference type="Pfam" id="PF12770"/>
    </source>
</evidence>
<feature type="chain" id="PRO_5022070489" evidence="1">
    <location>
        <begin position="25"/>
        <end position="437"/>
    </location>
</feature>
<feature type="domain" description="CHAT" evidence="2">
    <location>
        <begin position="167"/>
        <end position="434"/>
    </location>
</feature>
<dbReference type="Pfam" id="PF12770">
    <property type="entry name" value="CHAT"/>
    <property type="match status" value="1"/>
</dbReference>
<keyword evidence="1" id="KW-0732">Signal</keyword>
<name>A0A547P8Y2_9SPHN</name>